<sequence length="571" mass="65608">MVVAETNQEMENDDIENKVVAKDQKVYSMEILKIIKEAQQQHGLRHGDYQRYRGYCSRRLRRLRKVLKIPQGDRRHFKRKDVTSTMVTDDKFMQIPLTMAERAWSYAMQLRIESNTEPRKKFHLISRLRKAADYSLKLQELIESVNCDARTKLEAQAYVAWMQGSLQFELQHWKDAMKNLKKAQVVYGELSAALPEFEQVVYKARVEELAPSLRYCAYNVGDTSAIDDLMQMRGQLSSDLLANLDSLIAQTREKQPNAEEVTWRGKSCGIVPPRATGLLIADSQLSQTLLKTPTIQGKIDLLEAHLIDCKDVLVAIRDIFKNDLKNKDDKSPIHHLIAYLQYIRLSRTMERNLALVKIAEQSEKAKPQDIVRLYEAVLHNLVEMSQLLDDEQYIKEQEAQTKAYRAFRCFHMAQSMANLQMWREAMALYQRSLHHAQDALKDGANLPEDLKLAIDQLERSIEGAKCAVHAHSVLQEGQKIESGAIKQSKSKKPLYERLHEYREDASLLTKQPNVYNLPTPMECIPTKPLFFDLAFNMVEFPDLSDKLGDQAKKGQAGLTGFVKGLWGWGNK</sequence>
<dbReference type="AlphaFoldDB" id="A0AA39KPP7"/>
<evidence type="ECO:0000313" key="14">
    <source>
        <dbReference type="Proteomes" id="UP001168972"/>
    </source>
</evidence>
<protein>
    <recommendedName>
        <fullName evidence="11 12">Signal recognition particle subunit SRP68</fullName>
        <shortName evidence="12">SRP68</shortName>
    </recommendedName>
</protein>
<dbReference type="Pfam" id="PF16969">
    <property type="entry name" value="SRP68"/>
    <property type="match status" value="1"/>
</dbReference>
<dbReference type="CDD" id="cd15481">
    <property type="entry name" value="SRP68-RBD"/>
    <property type="match status" value="1"/>
</dbReference>
<dbReference type="PANTHER" id="PTHR12860">
    <property type="entry name" value="SIGNAL RECOGNITION PARTICLE 68 KDA PROTEIN"/>
    <property type="match status" value="1"/>
</dbReference>
<proteinExistence type="inferred from homology"/>
<reference evidence="13" key="2">
    <citation type="submission" date="2023-03" db="EMBL/GenBank/DDBJ databases">
        <authorList>
            <person name="Inwood S.N."/>
            <person name="Skelly J.G."/>
            <person name="Guhlin J."/>
            <person name="Harrop T.W.R."/>
            <person name="Goldson S.G."/>
            <person name="Dearden P.K."/>
        </authorList>
    </citation>
    <scope>NUCLEOTIDE SEQUENCE</scope>
    <source>
        <strain evidence="13">Lincoln</strain>
        <tissue evidence="13">Whole body</tissue>
    </source>
</reference>
<organism evidence="13 14">
    <name type="scientific">Microctonus hyperodae</name>
    <name type="common">Parasitoid wasp</name>
    <dbReference type="NCBI Taxonomy" id="165561"/>
    <lineage>
        <taxon>Eukaryota</taxon>
        <taxon>Metazoa</taxon>
        <taxon>Ecdysozoa</taxon>
        <taxon>Arthropoda</taxon>
        <taxon>Hexapoda</taxon>
        <taxon>Insecta</taxon>
        <taxon>Pterygota</taxon>
        <taxon>Neoptera</taxon>
        <taxon>Endopterygota</taxon>
        <taxon>Hymenoptera</taxon>
        <taxon>Apocrita</taxon>
        <taxon>Ichneumonoidea</taxon>
        <taxon>Braconidae</taxon>
        <taxon>Euphorinae</taxon>
        <taxon>Microctonus</taxon>
    </lineage>
</organism>
<dbReference type="GO" id="GO:0005783">
    <property type="term" value="C:endoplasmic reticulum"/>
    <property type="evidence" value="ECO:0007669"/>
    <property type="project" value="UniProtKB-SubCell"/>
</dbReference>
<keyword evidence="10 12" id="KW-0687">Ribonucleoprotein</keyword>
<evidence type="ECO:0000256" key="5">
    <source>
        <dbReference type="ARBA" id="ARBA00022490"/>
    </source>
</evidence>
<dbReference type="GO" id="GO:0005786">
    <property type="term" value="C:signal recognition particle, endoplasmic reticulum targeting"/>
    <property type="evidence" value="ECO:0007669"/>
    <property type="project" value="UniProtKB-KW"/>
</dbReference>
<dbReference type="InterPro" id="IPR026258">
    <property type="entry name" value="SRP68"/>
</dbReference>
<dbReference type="GO" id="GO:0005047">
    <property type="term" value="F:signal recognition particle binding"/>
    <property type="evidence" value="ECO:0007669"/>
    <property type="project" value="InterPro"/>
</dbReference>
<comment type="function">
    <text evidence="12">Component of the signal recognition particle (SRP) complex, a ribonucleoprotein complex that mediates the cotranslational targeting of secretory and membrane proteins to the endoplasmic reticulum (ER). The SRP complex interacts with the signal sequence in nascent secretory and membrane proteins and directs them to the membrane of the ER.</text>
</comment>
<evidence type="ECO:0000256" key="11">
    <source>
        <dbReference type="ARBA" id="ARBA00029498"/>
    </source>
</evidence>
<keyword evidence="7 12" id="KW-0694">RNA-binding</keyword>
<dbReference type="GO" id="GO:0006614">
    <property type="term" value="P:SRP-dependent cotranslational protein targeting to membrane"/>
    <property type="evidence" value="ECO:0007669"/>
    <property type="project" value="InterPro"/>
</dbReference>
<dbReference type="InterPro" id="IPR034652">
    <property type="entry name" value="SRP68-RBD"/>
</dbReference>
<keyword evidence="14" id="KW-1185">Reference proteome</keyword>
<reference evidence="13" key="1">
    <citation type="journal article" date="2023" name="bioRxiv">
        <title>Scaffold-level genome assemblies of two parasitoid biocontrol wasps reveal the parthenogenesis mechanism and an associated novel virus.</title>
        <authorList>
            <person name="Inwood S."/>
            <person name="Skelly J."/>
            <person name="Guhlin J."/>
            <person name="Harrop T."/>
            <person name="Goldson S."/>
            <person name="Dearden P."/>
        </authorList>
    </citation>
    <scope>NUCLEOTIDE SEQUENCE</scope>
    <source>
        <strain evidence="13">Lincoln</strain>
        <tissue evidence="13">Whole body</tissue>
    </source>
</reference>
<dbReference type="GO" id="GO:0030942">
    <property type="term" value="F:endoplasmic reticulum signal peptide binding"/>
    <property type="evidence" value="ECO:0007669"/>
    <property type="project" value="InterPro"/>
</dbReference>
<dbReference type="Gene3D" id="1.10.3450.40">
    <property type="entry name" value="Signal recognition particle, SRP68 subunit, RNA-binding domain"/>
    <property type="match status" value="1"/>
</dbReference>
<keyword evidence="8 12" id="KW-0733">Signal recognition particle</keyword>
<evidence type="ECO:0000256" key="9">
    <source>
        <dbReference type="ARBA" id="ARBA00023242"/>
    </source>
</evidence>
<dbReference type="GO" id="GO:0005829">
    <property type="term" value="C:cytosol"/>
    <property type="evidence" value="ECO:0007669"/>
    <property type="project" value="UniProtKB-ARBA"/>
</dbReference>
<dbReference type="EMBL" id="JAQQBR010001831">
    <property type="protein sequence ID" value="KAK0168986.1"/>
    <property type="molecule type" value="Genomic_DNA"/>
</dbReference>
<accession>A0AA39KPP7</accession>
<evidence type="ECO:0000256" key="8">
    <source>
        <dbReference type="ARBA" id="ARBA00023135"/>
    </source>
</evidence>
<dbReference type="PIRSF" id="PIRSF038995">
    <property type="entry name" value="SRP68"/>
    <property type="match status" value="1"/>
</dbReference>
<dbReference type="InterPro" id="IPR038253">
    <property type="entry name" value="SRP68_N_sf"/>
</dbReference>
<name>A0AA39KPP7_MICHY</name>
<evidence type="ECO:0000313" key="13">
    <source>
        <dbReference type="EMBL" id="KAK0168986.1"/>
    </source>
</evidence>
<dbReference type="PANTHER" id="PTHR12860:SF0">
    <property type="entry name" value="SIGNAL RECOGNITION PARTICLE SUBUNIT SRP68"/>
    <property type="match status" value="1"/>
</dbReference>
<dbReference type="Proteomes" id="UP001168972">
    <property type="component" value="Unassembled WGS sequence"/>
</dbReference>
<dbReference type="GO" id="GO:0005730">
    <property type="term" value="C:nucleolus"/>
    <property type="evidence" value="ECO:0007669"/>
    <property type="project" value="UniProtKB-SubCell"/>
</dbReference>
<comment type="subcellular location">
    <subcellularLocation>
        <location evidence="2 12">Cytoplasm</location>
    </subcellularLocation>
    <subcellularLocation>
        <location evidence="1">Endoplasmic reticulum</location>
    </subcellularLocation>
    <subcellularLocation>
        <location evidence="3">Nucleus</location>
        <location evidence="3">Nucleolus</location>
    </subcellularLocation>
</comment>
<evidence type="ECO:0000256" key="10">
    <source>
        <dbReference type="ARBA" id="ARBA00023274"/>
    </source>
</evidence>
<dbReference type="FunFam" id="1.10.3450.40:FF:000001">
    <property type="entry name" value="Signal recognition particle subunit SRP68"/>
    <property type="match status" value="1"/>
</dbReference>
<evidence type="ECO:0000256" key="4">
    <source>
        <dbReference type="ARBA" id="ARBA00009352"/>
    </source>
</evidence>
<comment type="similarity">
    <text evidence="4 12">Belongs to the SRP68 family.</text>
</comment>
<evidence type="ECO:0000256" key="2">
    <source>
        <dbReference type="ARBA" id="ARBA00004496"/>
    </source>
</evidence>
<keyword evidence="6" id="KW-0256">Endoplasmic reticulum</keyword>
<evidence type="ECO:0000256" key="6">
    <source>
        <dbReference type="ARBA" id="ARBA00022824"/>
    </source>
</evidence>
<evidence type="ECO:0000256" key="12">
    <source>
        <dbReference type="PIRNR" id="PIRNR038995"/>
    </source>
</evidence>
<evidence type="ECO:0000256" key="3">
    <source>
        <dbReference type="ARBA" id="ARBA00004604"/>
    </source>
</evidence>
<dbReference type="GO" id="GO:0008312">
    <property type="term" value="F:7S RNA binding"/>
    <property type="evidence" value="ECO:0007669"/>
    <property type="project" value="InterPro"/>
</dbReference>
<evidence type="ECO:0000256" key="7">
    <source>
        <dbReference type="ARBA" id="ARBA00022884"/>
    </source>
</evidence>
<comment type="caution">
    <text evidence="13">The sequence shown here is derived from an EMBL/GenBank/DDBJ whole genome shotgun (WGS) entry which is preliminary data.</text>
</comment>
<evidence type="ECO:0000256" key="1">
    <source>
        <dbReference type="ARBA" id="ARBA00004240"/>
    </source>
</evidence>
<keyword evidence="9" id="KW-0539">Nucleus</keyword>
<gene>
    <name evidence="13" type="ORF">PV327_002740</name>
</gene>
<keyword evidence="5 12" id="KW-0963">Cytoplasm</keyword>